<comment type="caution">
    <text evidence="3">The sequence shown here is derived from an EMBL/GenBank/DDBJ whole genome shotgun (WGS) entry which is preliminary data.</text>
</comment>
<protein>
    <submittedName>
        <fullName evidence="3">Uncharacterized protein</fullName>
    </submittedName>
</protein>
<feature type="transmembrane region" description="Helical" evidence="2">
    <location>
        <begin position="46"/>
        <end position="66"/>
    </location>
</feature>
<proteinExistence type="predicted"/>
<gene>
    <name evidence="3" type="ORF">Voc01_064870</name>
</gene>
<evidence type="ECO:0000313" key="3">
    <source>
        <dbReference type="EMBL" id="GIJ71570.1"/>
    </source>
</evidence>
<evidence type="ECO:0000313" key="4">
    <source>
        <dbReference type="Proteomes" id="UP000635606"/>
    </source>
</evidence>
<keyword evidence="4" id="KW-1185">Reference proteome</keyword>
<reference evidence="3" key="1">
    <citation type="submission" date="2021-01" db="EMBL/GenBank/DDBJ databases">
        <title>Whole genome shotgun sequence of Virgisporangium ochraceum NBRC 16418.</title>
        <authorList>
            <person name="Komaki H."/>
            <person name="Tamura T."/>
        </authorList>
    </citation>
    <scope>NUCLEOTIDE SEQUENCE</scope>
    <source>
        <strain evidence="3">NBRC 16418</strain>
    </source>
</reference>
<dbReference type="RefSeq" id="WP_203931427.1">
    <property type="nucleotide sequence ID" value="NZ_BOPH01000088.1"/>
</dbReference>
<feature type="compositionally biased region" description="Basic and acidic residues" evidence="1">
    <location>
        <begin position="1"/>
        <end position="23"/>
    </location>
</feature>
<keyword evidence="2" id="KW-0812">Transmembrane</keyword>
<feature type="region of interest" description="Disordered" evidence="1">
    <location>
        <begin position="1"/>
        <end position="34"/>
    </location>
</feature>
<sequence length="67" mass="8185">MDDHRRRLAEHQERLNRYDEQRKQQQRAAEQNERMRRYYDNGGQGLRGWAAVVAVLLWLVAMVVLFW</sequence>
<dbReference type="Proteomes" id="UP000635606">
    <property type="component" value="Unassembled WGS sequence"/>
</dbReference>
<dbReference type="EMBL" id="BOPH01000088">
    <property type="protein sequence ID" value="GIJ71570.1"/>
    <property type="molecule type" value="Genomic_DNA"/>
</dbReference>
<organism evidence="3 4">
    <name type="scientific">Virgisporangium ochraceum</name>
    <dbReference type="NCBI Taxonomy" id="65505"/>
    <lineage>
        <taxon>Bacteria</taxon>
        <taxon>Bacillati</taxon>
        <taxon>Actinomycetota</taxon>
        <taxon>Actinomycetes</taxon>
        <taxon>Micromonosporales</taxon>
        <taxon>Micromonosporaceae</taxon>
        <taxon>Virgisporangium</taxon>
    </lineage>
</organism>
<keyword evidence="2" id="KW-1133">Transmembrane helix</keyword>
<keyword evidence="2" id="KW-0472">Membrane</keyword>
<accession>A0A8J4A1J2</accession>
<dbReference type="AlphaFoldDB" id="A0A8J4A1J2"/>
<evidence type="ECO:0000256" key="2">
    <source>
        <dbReference type="SAM" id="Phobius"/>
    </source>
</evidence>
<name>A0A8J4A1J2_9ACTN</name>
<evidence type="ECO:0000256" key="1">
    <source>
        <dbReference type="SAM" id="MobiDB-lite"/>
    </source>
</evidence>